<dbReference type="EMBL" id="JAUCMV010000001">
    <property type="protein sequence ID" value="KAK0426447.1"/>
    <property type="molecule type" value="Genomic_DNA"/>
</dbReference>
<dbReference type="AlphaFoldDB" id="A0AA39IND5"/>
<gene>
    <name evidence="1" type="ORF">QR680_009714</name>
</gene>
<reference evidence="1" key="1">
    <citation type="submission" date="2023-06" db="EMBL/GenBank/DDBJ databases">
        <title>Genomic analysis of the entomopathogenic nematode Steinernema hermaphroditum.</title>
        <authorList>
            <person name="Schwarz E.M."/>
            <person name="Heppert J.K."/>
            <person name="Baniya A."/>
            <person name="Schwartz H.T."/>
            <person name="Tan C.-H."/>
            <person name="Antoshechkin I."/>
            <person name="Sternberg P.W."/>
            <person name="Goodrich-Blair H."/>
            <person name="Dillman A.R."/>
        </authorList>
    </citation>
    <scope>NUCLEOTIDE SEQUENCE</scope>
    <source>
        <strain evidence="1">PS9179</strain>
        <tissue evidence="1">Whole animal</tissue>
    </source>
</reference>
<dbReference type="Proteomes" id="UP001175271">
    <property type="component" value="Unassembled WGS sequence"/>
</dbReference>
<keyword evidence="2" id="KW-1185">Reference proteome</keyword>
<organism evidence="1 2">
    <name type="scientific">Steinernema hermaphroditum</name>
    <dbReference type="NCBI Taxonomy" id="289476"/>
    <lineage>
        <taxon>Eukaryota</taxon>
        <taxon>Metazoa</taxon>
        <taxon>Ecdysozoa</taxon>
        <taxon>Nematoda</taxon>
        <taxon>Chromadorea</taxon>
        <taxon>Rhabditida</taxon>
        <taxon>Tylenchina</taxon>
        <taxon>Panagrolaimomorpha</taxon>
        <taxon>Strongyloidoidea</taxon>
        <taxon>Steinernematidae</taxon>
        <taxon>Steinernema</taxon>
    </lineage>
</organism>
<accession>A0AA39IND5</accession>
<evidence type="ECO:0000313" key="2">
    <source>
        <dbReference type="Proteomes" id="UP001175271"/>
    </source>
</evidence>
<protein>
    <submittedName>
        <fullName evidence="1">Uncharacterized protein</fullName>
    </submittedName>
</protein>
<proteinExistence type="predicted"/>
<sequence length="95" mass="10359">MSQPRHGFPAFMIAGRPQPDATVSLQRCDVFTPEKAENSLFAEQTLAAPFGTCYRSCDREKHICRKKIGHESAQPGIGPCSDVSQLTCNLPHTAA</sequence>
<evidence type="ECO:0000313" key="1">
    <source>
        <dbReference type="EMBL" id="KAK0426447.1"/>
    </source>
</evidence>
<comment type="caution">
    <text evidence="1">The sequence shown here is derived from an EMBL/GenBank/DDBJ whole genome shotgun (WGS) entry which is preliminary data.</text>
</comment>
<name>A0AA39IND5_9BILA</name>